<feature type="region of interest" description="Disordered" evidence="1">
    <location>
        <begin position="112"/>
        <end position="147"/>
    </location>
</feature>
<feature type="compositionally biased region" description="Polar residues" evidence="1">
    <location>
        <begin position="259"/>
        <end position="288"/>
    </location>
</feature>
<feature type="region of interest" description="Disordered" evidence="1">
    <location>
        <begin position="383"/>
        <end position="425"/>
    </location>
</feature>
<feature type="compositionally biased region" description="Polar residues" evidence="1">
    <location>
        <begin position="572"/>
        <end position="587"/>
    </location>
</feature>
<evidence type="ECO:0000313" key="4">
    <source>
        <dbReference type="Proteomes" id="UP000738349"/>
    </source>
</evidence>
<keyword evidence="2" id="KW-0812">Transmembrane</keyword>
<feature type="region of interest" description="Disordered" evidence="1">
    <location>
        <begin position="252"/>
        <end position="290"/>
    </location>
</feature>
<feature type="region of interest" description="Disordered" evidence="1">
    <location>
        <begin position="725"/>
        <end position="750"/>
    </location>
</feature>
<dbReference type="Proteomes" id="UP000738349">
    <property type="component" value="Unassembled WGS sequence"/>
</dbReference>
<organism evidence="3 4">
    <name type="scientific">Dactylonectria macrodidyma</name>
    <dbReference type="NCBI Taxonomy" id="307937"/>
    <lineage>
        <taxon>Eukaryota</taxon>
        <taxon>Fungi</taxon>
        <taxon>Dikarya</taxon>
        <taxon>Ascomycota</taxon>
        <taxon>Pezizomycotina</taxon>
        <taxon>Sordariomycetes</taxon>
        <taxon>Hypocreomycetidae</taxon>
        <taxon>Hypocreales</taxon>
        <taxon>Nectriaceae</taxon>
        <taxon>Dactylonectria</taxon>
    </lineage>
</organism>
<keyword evidence="2" id="KW-1133">Transmembrane helix</keyword>
<dbReference type="AlphaFoldDB" id="A0A9P9JFZ3"/>
<feature type="region of interest" description="Disordered" evidence="1">
    <location>
        <begin position="813"/>
        <end position="838"/>
    </location>
</feature>
<protein>
    <submittedName>
        <fullName evidence="3">Uncharacterized protein</fullName>
    </submittedName>
</protein>
<feature type="compositionally biased region" description="Basic and acidic residues" evidence="1">
    <location>
        <begin position="383"/>
        <end position="394"/>
    </location>
</feature>
<name>A0A9P9JFZ3_9HYPO</name>
<feature type="compositionally biased region" description="Gly residues" evidence="1">
    <location>
        <begin position="113"/>
        <end position="130"/>
    </location>
</feature>
<feature type="transmembrane region" description="Helical" evidence="2">
    <location>
        <begin position="23"/>
        <end position="46"/>
    </location>
</feature>
<evidence type="ECO:0000313" key="3">
    <source>
        <dbReference type="EMBL" id="KAH7165786.1"/>
    </source>
</evidence>
<feature type="compositionally biased region" description="Basic and acidic residues" evidence="1">
    <location>
        <begin position="410"/>
        <end position="419"/>
    </location>
</feature>
<evidence type="ECO:0000256" key="1">
    <source>
        <dbReference type="SAM" id="MobiDB-lite"/>
    </source>
</evidence>
<gene>
    <name evidence="3" type="ORF">EDB81DRAFT_638987</name>
</gene>
<feature type="region of interest" description="Disordered" evidence="1">
    <location>
        <begin position="191"/>
        <end position="225"/>
    </location>
</feature>
<reference evidence="3" key="1">
    <citation type="journal article" date="2021" name="Nat. Commun.">
        <title>Genetic determinants of endophytism in the Arabidopsis root mycobiome.</title>
        <authorList>
            <person name="Mesny F."/>
            <person name="Miyauchi S."/>
            <person name="Thiergart T."/>
            <person name="Pickel B."/>
            <person name="Atanasova L."/>
            <person name="Karlsson M."/>
            <person name="Huettel B."/>
            <person name="Barry K.W."/>
            <person name="Haridas S."/>
            <person name="Chen C."/>
            <person name="Bauer D."/>
            <person name="Andreopoulos W."/>
            <person name="Pangilinan J."/>
            <person name="LaButti K."/>
            <person name="Riley R."/>
            <person name="Lipzen A."/>
            <person name="Clum A."/>
            <person name="Drula E."/>
            <person name="Henrissat B."/>
            <person name="Kohler A."/>
            <person name="Grigoriev I.V."/>
            <person name="Martin F.M."/>
            <person name="Hacquard S."/>
        </authorList>
    </citation>
    <scope>NUCLEOTIDE SEQUENCE</scope>
    <source>
        <strain evidence="3">MPI-CAGE-AT-0147</strain>
    </source>
</reference>
<dbReference type="OrthoDB" id="4760011at2759"/>
<sequence length="891" mass="96159">MSSLSTLLGRAAAEPTGKPLGLGWLLAFSLGGAVLLFTCVGLLLAWRIKSRLESRETTTTTTIYEVSDRSKPGRLLGFTKRLTRRKYVMAQSTSRLSLTLPPILPVPAPSYKGRGGGGAGARTGGGGSAGVVGPNRKRSRSWVEEDKFHGPKISKSFRDSWFKRESWLAKAPTLPSLMLDDAEKGSFDDILDQQQPQQPPQPPTHTSQTAPAFPTQDLGNGSPSRIQLPVIAPMELSMADSDLHDILRSTDMRLRDGKNSSPVKTPISTPAKTSPVKTPHSSKTISTQSSIRSVGTVGTVGTVRVTRMTFSPSKRATIQSVAAHTHTHSRNASISSIGSAAQSLLAEATQELVLPNGHASPSRLKNHHQWEPQDDQIIHLDVEPRGRPRTRSLESDQSSSLSTVYSVGEQEEKRAEQHSPQKGMAYSYDPFVEGAMPTATGNPPRPTLFGPRLYKQTGPNMRASYSSNPIPRVIQPQLRHSPRSTQPVGGLPRLNIVLDPPAEGHVREAERLNPVSRDRISPAFTVSPSITSMVTPSVTTIVDSDDDDTVGAISDKTESPKAARPLPPSRGHSVTNVDAISPSTMASSPFDEQDMLTLLMSSSAPRRALPEPPRHYSHIDESIMPIPLSPRPRRDFSEQLRKLSVVSNVSSQYDEESTIGDPAAVSTGSPGRRSTLRSVKSPSLPPPPRTDSAIGVGSVGNSVAELRRMNSMISSYSVASMTSSAYEPESPTLPTLRGGGCPPSRPNSKADTIARKSYLSLGTPPKCEGKTGVRSSSGRLLSASHTFRGGLAVEIREDDLDEVHEIHDKDLKTPRVDVSNPTGALREARRASNQGRESLHTSMLKLGTVAEHHHDMGRVSPDSSGEYDEDGFLKGSPEVSEKDLKGLYLRM</sequence>
<dbReference type="EMBL" id="JAGMUV010000003">
    <property type="protein sequence ID" value="KAH7165786.1"/>
    <property type="molecule type" value="Genomic_DNA"/>
</dbReference>
<keyword evidence="4" id="KW-1185">Reference proteome</keyword>
<feature type="region of interest" description="Disordered" evidence="1">
    <location>
        <begin position="854"/>
        <end position="878"/>
    </location>
</feature>
<keyword evidence="2" id="KW-0472">Membrane</keyword>
<accession>A0A9P9JFZ3</accession>
<feature type="region of interest" description="Disordered" evidence="1">
    <location>
        <begin position="540"/>
        <end position="589"/>
    </location>
</feature>
<feature type="region of interest" description="Disordered" evidence="1">
    <location>
        <begin position="648"/>
        <end position="696"/>
    </location>
</feature>
<evidence type="ECO:0000256" key="2">
    <source>
        <dbReference type="SAM" id="Phobius"/>
    </source>
</evidence>
<proteinExistence type="predicted"/>
<comment type="caution">
    <text evidence="3">The sequence shown here is derived from an EMBL/GenBank/DDBJ whole genome shotgun (WGS) entry which is preliminary data.</text>
</comment>